<dbReference type="AlphaFoldDB" id="A0A8J5X285"/>
<dbReference type="InterPro" id="IPR045096">
    <property type="entry name" value="EDR2-like"/>
</dbReference>
<dbReference type="PANTHER" id="PTHR12136:SF41">
    <property type="entry name" value="PLECKSTRIN HOMOLOGY (PH) AND LIPID-BINDING START DOMAINS-CONTAINING PROTEIN"/>
    <property type="match status" value="1"/>
</dbReference>
<feature type="region of interest" description="Disordered" evidence="1">
    <location>
        <begin position="412"/>
        <end position="448"/>
    </location>
</feature>
<evidence type="ECO:0000313" key="3">
    <source>
        <dbReference type="EMBL" id="KAG8458936.1"/>
    </source>
</evidence>
<name>A0A8J5X285_DIALT</name>
<dbReference type="Proteomes" id="UP000751190">
    <property type="component" value="Unassembled WGS sequence"/>
</dbReference>
<accession>A0A8J5X285</accession>
<feature type="compositionally biased region" description="Basic and acidic residues" evidence="1">
    <location>
        <begin position="1"/>
        <end position="10"/>
    </location>
</feature>
<dbReference type="EMBL" id="JAGTXO010000046">
    <property type="protein sequence ID" value="KAG8458936.1"/>
    <property type="molecule type" value="Genomic_DNA"/>
</dbReference>
<evidence type="ECO:0000313" key="4">
    <source>
        <dbReference type="Proteomes" id="UP000751190"/>
    </source>
</evidence>
<feature type="region of interest" description="Disordered" evidence="1">
    <location>
        <begin position="1"/>
        <end position="56"/>
    </location>
</feature>
<gene>
    <name evidence="3" type="ORF">KFE25_004270</name>
</gene>
<dbReference type="PANTHER" id="PTHR12136">
    <property type="entry name" value="ENHANCED DISEASE RESISTANCE-RELATED"/>
    <property type="match status" value="1"/>
</dbReference>
<reference evidence="3" key="1">
    <citation type="submission" date="2021-05" db="EMBL/GenBank/DDBJ databases">
        <title>The genome of the haptophyte Pavlova lutheri (Diacronema luteri, Pavlovales) - a model for lipid biosynthesis in eukaryotic algae.</title>
        <authorList>
            <person name="Hulatt C.J."/>
            <person name="Posewitz M.C."/>
        </authorList>
    </citation>
    <scope>NUCLEOTIDE SEQUENCE</scope>
    <source>
        <strain evidence="3">NIVA-4/92</strain>
    </source>
</reference>
<sequence length="462" mass="50979">MGPITRLRERWRGRKGATAKHVTAKGDASAAGDIESSSDPGDAPSPPGTAVGLTSRPSMANATIGQSIVILFEDMNSGFWRFTADVQAWLGLTRAVTQPPPTNPRDVIVTEVARPPQAELVVPDPPLMLPRFGNWPSGERLGNNTCGPVDTYFKVRSKMYLKTRIKERSAPRMFEFLGADMIRGAAPARDICAHPDGIIASPGYQRLYKAALKKRALGDRRRTFFHGDAKQSTHESGGARDVEPPFIFAINFSLPRAPALAPEEYVNIVTYFGRVGKSDNATWEALWERFLGMTPQQRGSRLKLLPVIVTGPQTFQNSIANKPAIIGNKLKCSWFESQNHLECIVEVGTSLLASQMWKLMLPQSKHLAMDMAWLIEGQTEDELPEVVVAAAHLSRPDLSHYRLYEALPRAPTRDLPPAGAARAGKPERRLTRRASRKSERVAHGAAQRGEQLEELAVRTRTI</sequence>
<keyword evidence="4" id="KW-1185">Reference proteome</keyword>
<evidence type="ECO:0000259" key="2">
    <source>
        <dbReference type="Pfam" id="PF07059"/>
    </source>
</evidence>
<dbReference type="InterPro" id="IPR009769">
    <property type="entry name" value="EDR2_C"/>
</dbReference>
<proteinExistence type="predicted"/>
<protein>
    <recommendedName>
        <fullName evidence="2">Protein ENHANCED DISEASE RESISTANCE 2 C-terminal domain-containing protein</fullName>
    </recommendedName>
</protein>
<evidence type="ECO:0000256" key="1">
    <source>
        <dbReference type="SAM" id="MobiDB-lite"/>
    </source>
</evidence>
<dbReference type="OrthoDB" id="9970435at2759"/>
<comment type="caution">
    <text evidence="3">The sequence shown here is derived from an EMBL/GenBank/DDBJ whole genome shotgun (WGS) entry which is preliminary data.</text>
</comment>
<organism evidence="3 4">
    <name type="scientific">Diacronema lutheri</name>
    <name type="common">Unicellular marine alga</name>
    <name type="synonym">Monochrysis lutheri</name>
    <dbReference type="NCBI Taxonomy" id="2081491"/>
    <lineage>
        <taxon>Eukaryota</taxon>
        <taxon>Haptista</taxon>
        <taxon>Haptophyta</taxon>
        <taxon>Pavlovophyceae</taxon>
        <taxon>Pavlovales</taxon>
        <taxon>Pavlovaceae</taxon>
        <taxon>Diacronema</taxon>
    </lineage>
</organism>
<feature type="domain" description="Protein ENHANCED DISEASE RESISTANCE 2 C-terminal" evidence="2">
    <location>
        <begin position="150"/>
        <end position="395"/>
    </location>
</feature>
<dbReference type="Pfam" id="PF07059">
    <property type="entry name" value="EDR2_C"/>
    <property type="match status" value="1"/>
</dbReference>